<proteinExistence type="predicted"/>
<dbReference type="EMBL" id="MFAY01000040">
    <property type="protein sequence ID" value="OGD88399.1"/>
    <property type="molecule type" value="Genomic_DNA"/>
</dbReference>
<sequence length="131" mass="15243">MVERADVLREFCSASGGEGIFYSQRLAVDIYPSGKRIRRVFGDCNITVGKNDYLGEIAFLPPKPDTLNSRQRIALAAAGFRDFLRRLEEVNVLNPDIFSAMFRGKWETWRRFWDSKEGVLQIRQLWLVRQK</sequence>
<accession>A0A1F5G982</accession>
<protein>
    <submittedName>
        <fullName evidence="1">Uncharacterized protein</fullName>
    </submittedName>
</protein>
<dbReference type="AlphaFoldDB" id="A0A1F5G982"/>
<reference evidence="1 2" key="1">
    <citation type="journal article" date="2016" name="Nat. Commun.">
        <title>Thousands of microbial genomes shed light on interconnected biogeochemical processes in an aquifer system.</title>
        <authorList>
            <person name="Anantharaman K."/>
            <person name="Brown C.T."/>
            <person name="Hug L.A."/>
            <person name="Sharon I."/>
            <person name="Castelle C.J."/>
            <person name="Probst A.J."/>
            <person name="Thomas B.C."/>
            <person name="Singh A."/>
            <person name="Wilkins M.J."/>
            <person name="Karaoz U."/>
            <person name="Brodie E.L."/>
            <person name="Williams K.H."/>
            <person name="Hubbard S.S."/>
            <person name="Banfield J.F."/>
        </authorList>
    </citation>
    <scope>NUCLEOTIDE SEQUENCE [LARGE SCALE GENOMIC DNA]</scope>
</reference>
<comment type="caution">
    <text evidence="1">The sequence shown here is derived from an EMBL/GenBank/DDBJ whole genome shotgun (WGS) entry which is preliminary data.</text>
</comment>
<evidence type="ECO:0000313" key="1">
    <source>
        <dbReference type="EMBL" id="OGD88399.1"/>
    </source>
</evidence>
<evidence type="ECO:0000313" key="2">
    <source>
        <dbReference type="Proteomes" id="UP000178577"/>
    </source>
</evidence>
<organism evidence="1 2">
    <name type="scientific">Candidatus Curtissbacteria bacterium RIFCSPHIGHO2_01_FULL_40_12</name>
    <dbReference type="NCBI Taxonomy" id="1797710"/>
    <lineage>
        <taxon>Bacteria</taxon>
        <taxon>Candidatus Curtissiibacteriota</taxon>
    </lineage>
</organism>
<dbReference type="Proteomes" id="UP000178577">
    <property type="component" value="Unassembled WGS sequence"/>
</dbReference>
<name>A0A1F5G982_9BACT</name>
<gene>
    <name evidence="1" type="ORF">A2693_00790</name>
</gene>